<proteinExistence type="predicted"/>
<dbReference type="Proteomes" id="UP000053260">
    <property type="component" value="Unassembled WGS sequence"/>
</dbReference>
<keyword evidence="2" id="KW-1185">Reference proteome</keyword>
<sequence>MGGVYVDWQPAPVLRVAVIRATWRQDPQDPAMRHGGAVRDAMMRAIRDILMAGGFEMGESPNDLAAGALYVVRPPEEWLLERLDLDSLRAAGAR</sequence>
<reference evidence="1 2" key="1">
    <citation type="submission" date="2015-10" db="EMBL/GenBank/DDBJ databases">
        <title>Draft genome sequence of Streptomyces sp. RV15, isolated from a marine sponge.</title>
        <authorList>
            <person name="Ruckert C."/>
            <person name="Abdelmohsen U.R."/>
            <person name="Winkler A."/>
            <person name="Hentschel U."/>
            <person name="Kalinowski J."/>
            <person name="Kampfer P."/>
            <person name="Glaeser S."/>
        </authorList>
    </citation>
    <scope>NUCLEOTIDE SEQUENCE [LARGE SCALE GENOMIC DNA]</scope>
    <source>
        <strain evidence="1 2">RV15</strain>
    </source>
</reference>
<dbReference type="AlphaFoldDB" id="A0A101V5Q7"/>
<gene>
    <name evidence="1" type="ORF">AQJ91_01365</name>
</gene>
<organism evidence="1 2">
    <name type="scientific">Streptomyces dysideae</name>
    <dbReference type="NCBI Taxonomy" id="909626"/>
    <lineage>
        <taxon>Bacteria</taxon>
        <taxon>Bacillati</taxon>
        <taxon>Actinomycetota</taxon>
        <taxon>Actinomycetes</taxon>
        <taxon>Kitasatosporales</taxon>
        <taxon>Streptomycetaceae</taxon>
        <taxon>Streptomyces</taxon>
    </lineage>
</organism>
<comment type="caution">
    <text evidence="1">The sequence shown here is derived from an EMBL/GenBank/DDBJ whole genome shotgun (WGS) entry which is preliminary data.</text>
</comment>
<dbReference type="EMBL" id="LMXB01000008">
    <property type="protein sequence ID" value="KUO23005.1"/>
    <property type="molecule type" value="Genomic_DNA"/>
</dbReference>
<name>A0A101V5Q7_9ACTN</name>
<accession>A0A101V5Q7</accession>
<dbReference type="RefSeq" id="WP_067014930.1">
    <property type="nucleotide sequence ID" value="NZ_KQ949075.1"/>
</dbReference>
<dbReference type="OrthoDB" id="4266423at2"/>
<evidence type="ECO:0000313" key="1">
    <source>
        <dbReference type="EMBL" id="KUO23005.1"/>
    </source>
</evidence>
<evidence type="ECO:0000313" key="2">
    <source>
        <dbReference type="Proteomes" id="UP000053260"/>
    </source>
</evidence>
<protein>
    <submittedName>
        <fullName evidence="1">Uncharacterized protein</fullName>
    </submittedName>
</protein>